<dbReference type="Proteomes" id="UP001152320">
    <property type="component" value="Chromosome 20"/>
</dbReference>
<accession>A0A9Q0YH28</accession>
<evidence type="ECO:0000256" key="4">
    <source>
        <dbReference type="ARBA" id="ARBA00022722"/>
    </source>
</evidence>
<sequence>MDRKHKGRKKRRWWVQYILRKRKEYGVFNHLFKELKSDDDKFVQYLRVTREQFARLLFFTGKTLTKRSRFREVISPEERLAICLRYFPFPRYLATGESFHSLAFSFRVGVSTVSNIVAEVCSVIWSKMSHIYMKVPTTSEEWLQKAAGFEHVWNFPHCVGAIDGKHVNIKAPENSGSLYFNYKNTFSIVLLALVDANMQFTAIDVGAYGRNSDGGIFANSNMGKVITNGLLNWPLDEPMPSAAHMGPMPYVVLGDEAFPLQRHLMRPFPGRGCPKQEQIFNYRLSRARRIVENAFGLLAARWRLYHAKIAVNTTVATNVVKATCLLHNMIQSESTPSQTAAIMVDPNHNSQSLVDFSGTGNRAAKQAKDIRERFKEYFCHIAPLPWQENVTYRGK</sequence>
<comment type="similarity">
    <text evidence="3">Belongs to the HARBI1 family.</text>
</comment>
<dbReference type="InterPro" id="IPR045249">
    <property type="entry name" value="HARBI1-like"/>
</dbReference>
<keyword evidence="10" id="KW-1185">Reference proteome</keyword>
<comment type="subcellular location">
    <subcellularLocation>
        <location evidence="2">Nucleus</location>
    </subcellularLocation>
</comment>
<evidence type="ECO:0000313" key="10">
    <source>
        <dbReference type="Proteomes" id="UP001152320"/>
    </source>
</evidence>
<keyword evidence="6" id="KW-0378">Hydrolase</keyword>
<name>A0A9Q0YH28_HOLLE</name>
<evidence type="ECO:0000259" key="8">
    <source>
        <dbReference type="Pfam" id="PF13359"/>
    </source>
</evidence>
<dbReference type="InterPro" id="IPR027806">
    <property type="entry name" value="HARBI1_dom"/>
</dbReference>
<comment type="caution">
    <text evidence="9">The sequence shown here is derived from an EMBL/GenBank/DDBJ whole genome shotgun (WGS) entry which is preliminary data.</text>
</comment>
<dbReference type="GO" id="GO:0016787">
    <property type="term" value="F:hydrolase activity"/>
    <property type="evidence" value="ECO:0007669"/>
    <property type="project" value="UniProtKB-KW"/>
</dbReference>
<keyword evidence="5" id="KW-0479">Metal-binding</keyword>
<evidence type="ECO:0000256" key="7">
    <source>
        <dbReference type="ARBA" id="ARBA00023242"/>
    </source>
</evidence>
<evidence type="ECO:0000313" key="9">
    <source>
        <dbReference type="EMBL" id="KAJ8022492.1"/>
    </source>
</evidence>
<evidence type="ECO:0000256" key="1">
    <source>
        <dbReference type="ARBA" id="ARBA00001968"/>
    </source>
</evidence>
<keyword evidence="7" id="KW-0539">Nucleus</keyword>
<evidence type="ECO:0000256" key="5">
    <source>
        <dbReference type="ARBA" id="ARBA00022723"/>
    </source>
</evidence>
<comment type="cofactor">
    <cofactor evidence="1">
        <name>a divalent metal cation</name>
        <dbReference type="ChEBI" id="CHEBI:60240"/>
    </cofactor>
</comment>
<dbReference type="PANTHER" id="PTHR22930:SF269">
    <property type="entry name" value="NUCLEASE HARBI1-LIKE PROTEIN"/>
    <property type="match status" value="1"/>
</dbReference>
<evidence type="ECO:0000256" key="6">
    <source>
        <dbReference type="ARBA" id="ARBA00022801"/>
    </source>
</evidence>
<reference evidence="9" key="1">
    <citation type="submission" date="2021-10" db="EMBL/GenBank/DDBJ databases">
        <title>Tropical sea cucumber genome reveals ecological adaptation and Cuvierian tubules defense mechanism.</title>
        <authorList>
            <person name="Chen T."/>
        </authorList>
    </citation>
    <scope>NUCLEOTIDE SEQUENCE</scope>
    <source>
        <strain evidence="9">Nanhai2018</strain>
        <tissue evidence="9">Muscle</tissue>
    </source>
</reference>
<evidence type="ECO:0000256" key="2">
    <source>
        <dbReference type="ARBA" id="ARBA00004123"/>
    </source>
</evidence>
<proteinExistence type="inferred from homology"/>
<dbReference type="EMBL" id="JAIZAY010000020">
    <property type="protein sequence ID" value="KAJ8022492.1"/>
    <property type="molecule type" value="Genomic_DNA"/>
</dbReference>
<dbReference type="AlphaFoldDB" id="A0A9Q0YH28"/>
<dbReference type="OrthoDB" id="10061326at2759"/>
<evidence type="ECO:0000256" key="3">
    <source>
        <dbReference type="ARBA" id="ARBA00006958"/>
    </source>
</evidence>
<organism evidence="9 10">
    <name type="scientific">Holothuria leucospilota</name>
    <name type="common">Black long sea cucumber</name>
    <name type="synonym">Mertensiothuria leucospilota</name>
    <dbReference type="NCBI Taxonomy" id="206669"/>
    <lineage>
        <taxon>Eukaryota</taxon>
        <taxon>Metazoa</taxon>
        <taxon>Echinodermata</taxon>
        <taxon>Eleutherozoa</taxon>
        <taxon>Echinozoa</taxon>
        <taxon>Holothuroidea</taxon>
        <taxon>Aspidochirotacea</taxon>
        <taxon>Aspidochirotida</taxon>
        <taxon>Holothuriidae</taxon>
        <taxon>Holothuria</taxon>
    </lineage>
</organism>
<gene>
    <name evidence="9" type="ORF">HOLleu_37401</name>
</gene>
<dbReference type="PANTHER" id="PTHR22930">
    <property type="match status" value="1"/>
</dbReference>
<protein>
    <submittedName>
        <fullName evidence="9">Protein ALP1-like</fullName>
    </submittedName>
</protein>
<dbReference type="GO" id="GO:0005634">
    <property type="term" value="C:nucleus"/>
    <property type="evidence" value="ECO:0007669"/>
    <property type="project" value="UniProtKB-SubCell"/>
</dbReference>
<dbReference type="Pfam" id="PF13359">
    <property type="entry name" value="DDE_Tnp_4"/>
    <property type="match status" value="1"/>
</dbReference>
<keyword evidence="4" id="KW-0540">Nuclease</keyword>
<dbReference type="GO" id="GO:0046872">
    <property type="term" value="F:metal ion binding"/>
    <property type="evidence" value="ECO:0007669"/>
    <property type="project" value="UniProtKB-KW"/>
</dbReference>
<feature type="domain" description="DDE Tnp4" evidence="8">
    <location>
        <begin position="162"/>
        <end position="328"/>
    </location>
</feature>
<dbReference type="GO" id="GO:0004518">
    <property type="term" value="F:nuclease activity"/>
    <property type="evidence" value="ECO:0007669"/>
    <property type="project" value="UniProtKB-KW"/>
</dbReference>